<feature type="compositionally biased region" description="Low complexity" evidence="2">
    <location>
        <begin position="36"/>
        <end position="55"/>
    </location>
</feature>
<dbReference type="InterPro" id="IPR011600">
    <property type="entry name" value="Pept_C14_caspase"/>
</dbReference>
<dbReference type="InterPro" id="IPR050452">
    <property type="entry name" value="Metacaspase"/>
</dbReference>
<dbReference type="PANTHER" id="PTHR48104">
    <property type="entry name" value="METACASPASE-4"/>
    <property type="match status" value="1"/>
</dbReference>
<protein>
    <recommendedName>
        <fullName evidence="3">Peptidase C14 caspase domain-containing protein</fullName>
    </recommendedName>
</protein>
<dbReference type="PANTHER" id="PTHR48104:SF30">
    <property type="entry name" value="METACASPASE-1"/>
    <property type="match status" value="1"/>
</dbReference>
<dbReference type="Proteomes" id="UP000616885">
    <property type="component" value="Unassembled WGS sequence"/>
</dbReference>
<sequence>MSFYPAYNGGGYGAPPQAQYQQQGKYYSPQEPNYDIPTQGQQIPQPGYAYQQPPQQQQYIYAQQAPPQQQFNNQAPSIKYSNRLPTHGQSSAPYSPPTSPTAPQHFGRGAPSGYHFHYSNCTGRRKALLIGINYFGQGGQLRGCISDIRNMTAYLVEHFGYRREDMVILTDDKHNPTSQPSKQNILRAMHWLVKGAMPNDSLVFHYSGKNI</sequence>
<feature type="compositionally biased region" description="Low complexity" evidence="2">
    <location>
        <begin position="14"/>
        <end position="27"/>
    </location>
</feature>
<dbReference type="AlphaFoldDB" id="A0A8H7KBS3"/>
<dbReference type="GO" id="GO:0005737">
    <property type="term" value="C:cytoplasm"/>
    <property type="evidence" value="ECO:0007669"/>
    <property type="project" value="TreeGrafter"/>
</dbReference>
<organism evidence="4 5">
    <name type="scientific">Bionectria ochroleuca</name>
    <name type="common">Gliocladium roseum</name>
    <dbReference type="NCBI Taxonomy" id="29856"/>
    <lineage>
        <taxon>Eukaryota</taxon>
        <taxon>Fungi</taxon>
        <taxon>Dikarya</taxon>
        <taxon>Ascomycota</taxon>
        <taxon>Pezizomycotina</taxon>
        <taxon>Sordariomycetes</taxon>
        <taxon>Hypocreomycetidae</taxon>
        <taxon>Hypocreales</taxon>
        <taxon>Bionectriaceae</taxon>
        <taxon>Clonostachys</taxon>
    </lineage>
</organism>
<proteinExistence type="inferred from homology"/>
<feature type="region of interest" description="Disordered" evidence="2">
    <location>
        <begin position="1"/>
        <end position="55"/>
    </location>
</feature>
<feature type="region of interest" description="Disordered" evidence="2">
    <location>
        <begin position="78"/>
        <end position="108"/>
    </location>
</feature>
<dbReference type="Pfam" id="PF00656">
    <property type="entry name" value="Peptidase_C14"/>
    <property type="match status" value="1"/>
</dbReference>
<dbReference type="GO" id="GO:0004197">
    <property type="term" value="F:cysteine-type endopeptidase activity"/>
    <property type="evidence" value="ECO:0007669"/>
    <property type="project" value="InterPro"/>
</dbReference>
<dbReference type="Gene3D" id="3.40.50.12660">
    <property type="match status" value="1"/>
</dbReference>
<gene>
    <name evidence="4" type="ORF">IM811_005862</name>
</gene>
<feature type="domain" description="Peptidase C14 caspase" evidence="3">
    <location>
        <begin position="124"/>
        <end position="209"/>
    </location>
</feature>
<accession>A0A8H7KBS3</accession>
<evidence type="ECO:0000259" key="3">
    <source>
        <dbReference type="Pfam" id="PF00656"/>
    </source>
</evidence>
<evidence type="ECO:0000256" key="1">
    <source>
        <dbReference type="ARBA" id="ARBA00009005"/>
    </source>
</evidence>
<evidence type="ECO:0000256" key="2">
    <source>
        <dbReference type="SAM" id="MobiDB-lite"/>
    </source>
</evidence>
<evidence type="ECO:0000313" key="4">
    <source>
        <dbReference type="EMBL" id="KAF9744282.1"/>
    </source>
</evidence>
<comment type="caution">
    <text evidence="4">The sequence shown here is derived from an EMBL/GenBank/DDBJ whole genome shotgun (WGS) entry which is preliminary data.</text>
</comment>
<name>A0A8H7KBS3_BIOOC</name>
<reference evidence="4" key="1">
    <citation type="submission" date="2020-10" db="EMBL/GenBank/DDBJ databases">
        <title>High-Quality Genome Resource of Clonostachys rosea strain S41 by Oxford Nanopore Long-Read Sequencing.</title>
        <authorList>
            <person name="Wang H."/>
        </authorList>
    </citation>
    <scope>NUCLEOTIDE SEQUENCE</scope>
    <source>
        <strain evidence="4">S41</strain>
    </source>
</reference>
<dbReference type="GO" id="GO:0006508">
    <property type="term" value="P:proteolysis"/>
    <property type="evidence" value="ECO:0007669"/>
    <property type="project" value="InterPro"/>
</dbReference>
<feature type="compositionally biased region" description="Polar residues" evidence="2">
    <location>
        <begin position="78"/>
        <end position="89"/>
    </location>
</feature>
<dbReference type="EMBL" id="JADCTT010000015">
    <property type="protein sequence ID" value="KAF9744282.1"/>
    <property type="molecule type" value="Genomic_DNA"/>
</dbReference>
<comment type="similarity">
    <text evidence="1">Belongs to the peptidase C14B family.</text>
</comment>
<evidence type="ECO:0000313" key="5">
    <source>
        <dbReference type="Proteomes" id="UP000616885"/>
    </source>
</evidence>